<evidence type="ECO:0000256" key="4">
    <source>
        <dbReference type="ARBA" id="ARBA00022475"/>
    </source>
</evidence>
<evidence type="ECO:0000313" key="10">
    <source>
        <dbReference type="Proteomes" id="UP000057609"/>
    </source>
</evidence>
<comment type="subcellular location">
    <subcellularLocation>
        <location evidence="1">Cell membrane</location>
        <topology evidence="1">Peripheral membrane protein</topology>
        <orientation evidence="1">Cytoplasmic side</orientation>
    </subcellularLocation>
</comment>
<organism evidence="9 10">
    <name type="scientific">Geobacter pickeringii</name>
    <dbReference type="NCBI Taxonomy" id="345632"/>
    <lineage>
        <taxon>Bacteria</taxon>
        <taxon>Pseudomonadati</taxon>
        <taxon>Thermodesulfobacteriota</taxon>
        <taxon>Desulfuromonadia</taxon>
        <taxon>Geobacterales</taxon>
        <taxon>Geobacteraceae</taxon>
        <taxon>Geobacter</taxon>
    </lineage>
</organism>
<evidence type="ECO:0000313" key="9">
    <source>
        <dbReference type="EMBL" id="AJE04342.1"/>
    </source>
</evidence>
<dbReference type="GO" id="GO:0005886">
    <property type="term" value="C:plasma membrane"/>
    <property type="evidence" value="ECO:0007669"/>
    <property type="project" value="UniProtKB-SubCell"/>
</dbReference>
<protein>
    <recommendedName>
        <fullName evidence="3">Flagellar motor switch protein FliN</fullName>
    </recommendedName>
</protein>
<dbReference type="GO" id="GO:0006935">
    <property type="term" value="P:chemotaxis"/>
    <property type="evidence" value="ECO:0007669"/>
    <property type="project" value="UniProtKB-KW"/>
</dbReference>
<dbReference type="InterPro" id="IPR036429">
    <property type="entry name" value="SpoA-like_sf"/>
</dbReference>
<evidence type="ECO:0000256" key="2">
    <source>
        <dbReference type="ARBA" id="ARBA00009226"/>
    </source>
</evidence>
<dbReference type="OrthoDB" id="9773459at2"/>
<accession>A0A0B5BD00</accession>
<evidence type="ECO:0000256" key="1">
    <source>
        <dbReference type="ARBA" id="ARBA00004413"/>
    </source>
</evidence>
<dbReference type="NCBIfam" id="TIGR02480">
    <property type="entry name" value="fliN"/>
    <property type="match status" value="1"/>
</dbReference>
<dbReference type="InterPro" id="IPR051469">
    <property type="entry name" value="FliN/MopA/SpaO"/>
</dbReference>
<dbReference type="RefSeq" id="WP_039744235.1">
    <property type="nucleotide sequence ID" value="NZ_CP009788.1"/>
</dbReference>
<keyword evidence="4" id="KW-1003">Cell membrane</keyword>
<dbReference type="GO" id="GO:0009425">
    <property type="term" value="C:bacterial-type flagellum basal body"/>
    <property type="evidence" value="ECO:0007669"/>
    <property type="project" value="InterPro"/>
</dbReference>
<dbReference type="KEGG" id="gpi:GPICK_14165"/>
<evidence type="ECO:0000256" key="5">
    <source>
        <dbReference type="ARBA" id="ARBA00022500"/>
    </source>
</evidence>
<keyword evidence="7" id="KW-0472">Membrane</keyword>
<comment type="similarity">
    <text evidence="2">Belongs to the FliN/MopA/SpaO family.</text>
</comment>
<evidence type="ECO:0000256" key="6">
    <source>
        <dbReference type="ARBA" id="ARBA00022779"/>
    </source>
</evidence>
<dbReference type="STRING" id="345632.GPICK_14165"/>
<dbReference type="Proteomes" id="UP000057609">
    <property type="component" value="Chromosome"/>
</dbReference>
<keyword evidence="9" id="KW-0282">Flagellum</keyword>
<dbReference type="Pfam" id="PF01052">
    <property type="entry name" value="FliMN_C"/>
    <property type="match status" value="1"/>
</dbReference>
<dbReference type="InterPro" id="IPR012826">
    <property type="entry name" value="FliN"/>
</dbReference>
<dbReference type="InterPro" id="IPR001172">
    <property type="entry name" value="FliN_T3SS_HrcQb"/>
</dbReference>
<keyword evidence="5" id="KW-0145">Chemotaxis</keyword>
<evidence type="ECO:0000256" key="3">
    <source>
        <dbReference type="ARBA" id="ARBA00021897"/>
    </source>
</evidence>
<dbReference type="EMBL" id="CP009788">
    <property type="protein sequence ID" value="AJE04342.1"/>
    <property type="molecule type" value="Genomic_DNA"/>
</dbReference>
<dbReference type="GO" id="GO:0003774">
    <property type="term" value="F:cytoskeletal motor activity"/>
    <property type="evidence" value="ECO:0007669"/>
    <property type="project" value="InterPro"/>
</dbReference>
<dbReference type="HOGENOM" id="CLU_097058_4_1_7"/>
<dbReference type="SUPFAM" id="SSF101801">
    <property type="entry name" value="Surface presentation of antigens (SPOA)"/>
    <property type="match status" value="1"/>
</dbReference>
<keyword evidence="9" id="KW-0966">Cell projection</keyword>
<evidence type="ECO:0000259" key="8">
    <source>
        <dbReference type="Pfam" id="PF01052"/>
    </source>
</evidence>
<dbReference type="Gene3D" id="2.30.330.10">
    <property type="entry name" value="SpoA-like"/>
    <property type="match status" value="1"/>
</dbReference>
<proteinExistence type="inferred from homology"/>
<dbReference type="PANTHER" id="PTHR43484:SF1">
    <property type="entry name" value="FLAGELLAR MOTOR SWITCH PROTEIN FLIN"/>
    <property type="match status" value="1"/>
</dbReference>
<dbReference type="PANTHER" id="PTHR43484">
    <property type="match status" value="1"/>
</dbReference>
<dbReference type="GO" id="GO:0071973">
    <property type="term" value="P:bacterial-type flagellum-dependent cell motility"/>
    <property type="evidence" value="ECO:0007669"/>
    <property type="project" value="InterPro"/>
</dbReference>
<keyword evidence="6" id="KW-0283">Flagellar rotation</keyword>
<reference evidence="9 10" key="1">
    <citation type="journal article" date="2015" name="Genome Announc.">
        <title>Complete Genome of Geobacter pickeringii G13T, a Metal-Reducing Isolate from Sedimentary Kaolin Deposits.</title>
        <authorList>
            <person name="Badalamenti J.P."/>
            <person name="Bond D.R."/>
        </authorList>
    </citation>
    <scope>NUCLEOTIDE SEQUENCE [LARGE SCALE GENOMIC DNA]</scope>
    <source>
        <strain evidence="9 10">G13</strain>
    </source>
</reference>
<name>A0A0B5BD00_9BACT</name>
<dbReference type="InterPro" id="IPR001543">
    <property type="entry name" value="FliN-like_C"/>
</dbReference>
<keyword evidence="10" id="KW-1185">Reference proteome</keyword>
<dbReference type="PRINTS" id="PR00956">
    <property type="entry name" value="FLGMOTORFLIN"/>
</dbReference>
<evidence type="ECO:0000256" key="7">
    <source>
        <dbReference type="ARBA" id="ARBA00023136"/>
    </source>
</evidence>
<sequence>MSDLEKEEVKDGAGTEDLDRKSLEFILDIPLQLTVELGRTKMLVKDVLQLSQGAVVELTKLAGEPLDVFVNSKLVARGEAVVVNEKFGVRLVDIVSPNERVEKVL</sequence>
<keyword evidence="9" id="KW-0969">Cilium</keyword>
<gene>
    <name evidence="9" type="ORF">GPICK_14165</name>
</gene>
<feature type="domain" description="Flagellar motor switch protein FliN-like C-terminal" evidence="8">
    <location>
        <begin position="26"/>
        <end position="95"/>
    </location>
</feature>
<dbReference type="AlphaFoldDB" id="A0A0B5BD00"/>